<dbReference type="Proteomes" id="UP000682739">
    <property type="component" value="Chromosome"/>
</dbReference>
<dbReference type="SUPFAM" id="SSF52091">
    <property type="entry name" value="SpoIIaa-like"/>
    <property type="match status" value="1"/>
</dbReference>
<dbReference type="AlphaFoldDB" id="A0A975DA98"/>
<dbReference type="InterPro" id="IPR036513">
    <property type="entry name" value="STAS_dom_sf"/>
</dbReference>
<organism evidence="2 3">
    <name type="scientific">Psychrosphaera ytuae</name>
    <dbReference type="NCBI Taxonomy" id="2820710"/>
    <lineage>
        <taxon>Bacteria</taxon>
        <taxon>Pseudomonadati</taxon>
        <taxon>Pseudomonadota</taxon>
        <taxon>Gammaproteobacteria</taxon>
        <taxon>Alteromonadales</taxon>
        <taxon>Pseudoalteromonadaceae</taxon>
        <taxon>Psychrosphaera</taxon>
    </lineage>
</organism>
<keyword evidence="3" id="KW-1185">Reference proteome</keyword>
<dbReference type="Pfam" id="PF13466">
    <property type="entry name" value="STAS_2"/>
    <property type="match status" value="1"/>
</dbReference>
<dbReference type="InterPro" id="IPR058548">
    <property type="entry name" value="MlaB-like_STAS"/>
</dbReference>
<evidence type="ECO:0000259" key="1">
    <source>
        <dbReference type="PROSITE" id="PS50801"/>
    </source>
</evidence>
<gene>
    <name evidence="2" type="ORF">J1N51_11945</name>
</gene>
<reference evidence="2" key="1">
    <citation type="submission" date="2021-03" db="EMBL/GenBank/DDBJ databases">
        <title>Description of Psychrosphaera ytuae sp. nov. isolated from deep sea sediment of South China Sea.</title>
        <authorList>
            <person name="Zhang J."/>
            <person name="Xu X.-D."/>
        </authorList>
    </citation>
    <scope>NUCLEOTIDE SEQUENCE</scope>
    <source>
        <strain evidence="2">MTZ26</strain>
    </source>
</reference>
<evidence type="ECO:0000313" key="3">
    <source>
        <dbReference type="Proteomes" id="UP000682739"/>
    </source>
</evidence>
<name>A0A975DA98_9GAMM</name>
<proteinExistence type="predicted"/>
<dbReference type="EMBL" id="CP072110">
    <property type="protein sequence ID" value="QTH63437.1"/>
    <property type="molecule type" value="Genomic_DNA"/>
</dbReference>
<dbReference type="InterPro" id="IPR002645">
    <property type="entry name" value="STAS_dom"/>
</dbReference>
<protein>
    <submittedName>
        <fullName evidence="2">STAS domain-containing protein</fullName>
    </submittedName>
</protein>
<dbReference type="PROSITE" id="PS50801">
    <property type="entry name" value="STAS"/>
    <property type="match status" value="1"/>
</dbReference>
<feature type="domain" description="STAS" evidence="1">
    <location>
        <begin position="11"/>
        <end position="97"/>
    </location>
</feature>
<dbReference type="Gene3D" id="3.30.750.24">
    <property type="entry name" value="STAS domain"/>
    <property type="match status" value="1"/>
</dbReference>
<accession>A0A975DA98</accession>
<dbReference type="KEGG" id="psym:J1N51_11945"/>
<dbReference type="RefSeq" id="WP_208831493.1">
    <property type="nucleotide sequence ID" value="NZ_CP072110.1"/>
</dbReference>
<sequence>MTMSMSVQGQVLTVTGDLDRFVLGNTKHYQFPAVSGDVTVDLAKVTSVDTAGLAWVLKLVGFYKSRQQAVLISNEPQQLIALASISNALNLLPLKNS</sequence>
<evidence type="ECO:0000313" key="2">
    <source>
        <dbReference type="EMBL" id="QTH63437.1"/>
    </source>
</evidence>